<name>A0A3B0TRD1_9ZZZZ</name>
<feature type="domain" description="SDH C-terminal" evidence="2">
    <location>
        <begin position="229"/>
        <end position="259"/>
    </location>
</feature>
<dbReference type="PANTHER" id="PTHR21089">
    <property type="entry name" value="SHIKIMATE DEHYDROGENASE"/>
    <property type="match status" value="1"/>
</dbReference>
<sequence>MSGDGLRLGILGRPATHSLSPAIHNAALTAMGIMGTYEAWDVDAEGARVRLGEIRTGRFDGCNVTMPYKRLAFDVVDERSDLATRTGAVNTVTRADRVLIGHNTDVAGIAGAWARRKLPDEGPVLILGAGGAAAAAAVALSDRDIVVSARSEDDANRLLDTTATTGRTVPWGTPIVGVVVNATPIGMNGECHDRGLVDSATGWFEMVYAHGETPGERQSRTDGKPVVSGTDMLVYQAIAAFTLWTGKTPNIEVMLRALRAEEKARSDQQ</sequence>
<dbReference type="InterPro" id="IPR036291">
    <property type="entry name" value="NAD(P)-bd_dom_sf"/>
</dbReference>
<dbReference type="EMBL" id="UOEK01000610">
    <property type="protein sequence ID" value="VAW09596.1"/>
    <property type="molecule type" value="Genomic_DNA"/>
</dbReference>
<dbReference type="InterPro" id="IPR041121">
    <property type="entry name" value="SDH_C"/>
</dbReference>
<dbReference type="InterPro" id="IPR046346">
    <property type="entry name" value="Aminoacid_DH-like_N_sf"/>
</dbReference>
<dbReference type="GO" id="GO:0004764">
    <property type="term" value="F:shikimate 3-dehydrogenase (NADP+) activity"/>
    <property type="evidence" value="ECO:0007669"/>
    <property type="project" value="UniProtKB-EC"/>
</dbReference>
<evidence type="ECO:0000313" key="3">
    <source>
        <dbReference type="EMBL" id="VAW09596.1"/>
    </source>
</evidence>
<dbReference type="AlphaFoldDB" id="A0A3B0TRD1"/>
<gene>
    <name evidence="3" type="ORF">MNBD_ACTINO02-1774</name>
</gene>
<dbReference type="Pfam" id="PF18317">
    <property type="entry name" value="SDH_C"/>
    <property type="match status" value="1"/>
</dbReference>
<evidence type="ECO:0000259" key="1">
    <source>
        <dbReference type="Pfam" id="PF08501"/>
    </source>
</evidence>
<dbReference type="InterPro" id="IPR022893">
    <property type="entry name" value="Shikimate_DH_fam"/>
</dbReference>
<dbReference type="Gene3D" id="3.40.50.10860">
    <property type="entry name" value="Leucine Dehydrogenase, chain A, domain 1"/>
    <property type="match status" value="1"/>
</dbReference>
<reference evidence="3" key="1">
    <citation type="submission" date="2018-06" db="EMBL/GenBank/DDBJ databases">
        <authorList>
            <person name="Zhirakovskaya E."/>
        </authorList>
    </citation>
    <scope>NUCLEOTIDE SEQUENCE</scope>
</reference>
<dbReference type="SUPFAM" id="SSF53223">
    <property type="entry name" value="Aminoacid dehydrogenase-like, N-terminal domain"/>
    <property type="match status" value="1"/>
</dbReference>
<dbReference type="EC" id="1.1.1.25" evidence="3"/>
<protein>
    <submittedName>
        <fullName evidence="3">Shikimate 5-dehydrogenase I alpha</fullName>
        <ecNumber evidence="3">1.1.1.25</ecNumber>
    </submittedName>
</protein>
<organism evidence="3">
    <name type="scientific">hydrothermal vent metagenome</name>
    <dbReference type="NCBI Taxonomy" id="652676"/>
    <lineage>
        <taxon>unclassified sequences</taxon>
        <taxon>metagenomes</taxon>
        <taxon>ecological metagenomes</taxon>
    </lineage>
</organism>
<evidence type="ECO:0000259" key="2">
    <source>
        <dbReference type="Pfam" id="PF18317"/>
    </source>
</evidence>
<dbReference type="SUPFAM" id="SSF51735">
    <property type="entry name" value="NAD(P)-binding Rossmann-fold domains"/>
    <property type="match status" value="1"/>
</dbReference>
<dbReference type="InterPro" id="IPR013708">
    <property type="entry name" value="Shikimate_DH-bd_N"/>
</dbReference>
<dbReference type="PANTHER" id="PTHR21089:SF1">
    <property type="entry name" value="BIFUNCTIONAL 3-DEHYDROQUINATE DEHYDRATASE_SHIKIMATE DEHYDROGENASE, CHLOROPLASTIC"/>
    <property type="match status" value="1"/>
</dbReference>
<accession>A0A3B0TRD1</accession>
<dbReference type="Gene3D" id="3.40.50.720">
    <property type="entry name" value="NAD(P)-binding Rossmann-like Domain"/>
    <property type="match status" value="1"/>
</dbReference>
<feature type="domain" description="Shikimate dehydrogenase substrate binding N-terminal" evidence="1">
    <location>
        <begin position="10"/>
        <end position="92"/>
    </location>
</feature>
<dbReference type="GO" id="GO:0050661">
    <property type="term" value="F:NADP binding"/>
    <property type="evidence" value="ECO:0007669"/>
    <property type="project" value="TreeGrafter"/>
</dbReference>
<dbReference type="GO" id="GO:0005829">
    <property type="term" value="C:cytosol"/>
    <property type="evidence" value="ECO:0007669"/>
    <property type="project" value="TreeGrafter"/>
</dbReference>
<dbReference type="GO" id="GO:0009423">
    <property type="term" value="P:chorismate biosynthetic process"/>
    <property type="evidence" value="ECO:0007669"/>
    <property type="project" value="TreeGrafter"/>
</dbReference>
<dbReference type="Pfam" id="PF08501">
    <property type="entry name" value="Shikimate_dh_N"/>
    <property type="match status" value="1"/>
</dbReference>
<proteinExistence type="predicted"/>
<dbReference type="GO" id="GO:0019632">
    <property type="term" value="P:shikimate metabolic process"/>
    <property type="evidence" value="ECO:0007669"/>
    <property type="project" value="TreeGrafter"/>
</dbReference>
<keyword evidence="3" id="KW-0560">Oxidoreductase</keyword>